<evidence type="ECO:0000313" key="2">
    <source>
        <dbReference type="Proteomes" id="UP000692954"/>
    </source>
</evidence>
<comment type="caution">
    <text evidence="1">The sequence shown here is derived from an EMBL/GenBank/DDBJ whole genome shotgun (WGS) entry which is preliminary data.</text>
</comment>
<dbReference type="Proteomes" id="UP000692954">
    <property type="component" value="Unassembled WGS sequence"/>
</dbReference>
<reference evidence="1" key="1">
    <citation type="submission" date="2021-01" db="EMBL/GenBank/DDBJ databases">
        <authorList>
            <consortium name="Genoscope - CEA"/>
            <person name="William W."/>
        </authorList>
    </citation>
    <scope>NUCLEOTIDE SEQUENCE</scope>
</reference>
<sequence>MQQLFLIRLQKIRVFGFCFGQCFDFTDCSILGKDNYSESSHQCIFEGTYCVKMLKCNDKIGCTNKNQNGKHCFWITGTLRNCTNVTKCEPRGS</sequence>
<gene>
    <name evidence="1" type="ORF">PSON_ATCC_30995.1.T0110498</name>
</gene>
<dbReference type="AlphaFoldDB" id="A0A8S1KSX1"/>
<accession>A0A8S1KSX1</accession>
<proteinExistence type="predicted"/>
<keyword evidence="2" id="KW-1185">Reference proteome</keyword>
<protein>
    <submittedName>
        <fullName evidence="1">Uncharacterized protein</fullName>
    </submittedName>
</protein>
<organism evidence="1 2">
    <name type="scientific">Paramecium sonneborni</name>
    <dbReference type="NCBI Taxonomy" id="65129"/>
    <lineage>
        <taxon>Eukaryota</taxon>
        <taxon>Sar</taxon>
        <taxon>Alveolata</taxon>
        <taxon>Ciliophora</taxon>
        <taxon>Intramacronucleata</taxon>
        <taxon>Oligohymenophorea</taxon>
        <taxon>Peniculida</taxon>
        <taxon>Parameciidae</taxon>
        <taxon>Paramecium</taxon>
    </lineage>
</organism>
<name>A0A8S1KSX1_9CILI</name>
<evidence type="ECO:0000313" key="1">
    <source>
        <dbReference type="EMBL" id="CAD8057997.1"/>
    </source>
</evidence>
<dbReference type="EMBL" id="CAJJDN010000011">
    <property type="protein sequence ID" value="CAD8057997.1"/>
    <property type="molecule type" value="Genomic_DNA"/>
</dbReference>